<evidence type="ECO:0000313" key="1">
    <source>
        <dbReference type="EMBL" id="GHC76913.1"/>
    </source>
</evidence>
<evidence type="ECO:0000313" key="2">
    <source>
        <dbReference type="Proteomes" id="UP000626210"/>
    </source>
</evidence>
<comment type="caution">
    <text evidence="1">The sequence shown here is derived from an EMBL/GenBank/DDBJ whole genome shotgun (WGS) entry which is preliminary data.</text>
</comment>
<protein>
    <recommendedName>
        <fullName evidence="3">DUF3352 domain-containing protein</fullName>
    </recommendedName>
</protein>
<sequence length="431" mass="45854">MRFLAKSLAALLLSAAVILPLGVVGLLVLAWYCTDHQPSVVRLAVTTPADLARALRLAERNDPRKAAPGVLRTITLTPEELDLLLPHLAAQLARGQAVAELQDGRARVQLSLPLPSSPFGSWLNVQGQLVQTEGLPRVQALRLGRLELPQAVSDWLLARGLAWLQQNPGLGTAADAVQRVQITPQALSVVYAWHDGLPGPLQAALLPPEEVQRLRAQQQRLAQLVQAPQPQGLALHELLQPLLALAAERAGGAKATPEARAQEQRAALLVLAFYVNGKGLQAIAPAAADGPSPRPQRVHLAGRGDLAQHFSVSAALAAVAGTPLADAVGLYKELDDAGAGGSGFSFVDFAADRAGARLGALAVGPAAAQERLQRRVAAGLTEQDLLPSVRDLPEFLPQAQFHKRYGEPGSRAYKRMQADIERRIGTLALYR</sequence>
<reference evidence="2" key="1">
    <citation type="journal article" date="2019" name="Int. J. Syst. Evol. Microbiol.">
        <title>The Global Catalogue of Microorganisms (GCM) 10K type strain sequencing project: providing services to taxonomists for standard genome sequencing and annotation.</title>
        <authorList>
            <consortium name="The Broad Institute Genomics Platform"/>
            <consortium name="The Broad Institute Genome Sequencing Center for Infectious Disease"/>
            <person name="Wu L."/>
            <person name="Ma J."/>
        </authorList>
    </citation>
    <scope>NUCLEOTIDE SEQUENCE [LARGE SCALE GENOMIC DNA]</scope>
    <source>
        <strain evidence="2">KCTC 23314</strain>
    </source>
</reference>
<dbReference type="Proteomes" id="UP000626210">
    <property type="component" value="Unassembled WGS sequence"/>
</dbReference>
<accession>A0ABQ3FZ40</accession>
<name>A0ABQ3FZ40_9BURK</name>
<gene>
    <name evidence="1" type="ORF">GCM10007320_16060</name>
</gene>
<evidence type="ECO:0008006" key="3">
    <source>
        <dbReference type="Google" id="ProtNLM"/>
    </source>
</evidence>
<dbReference type="EMBL" id="BMYK01000004">
    <property type="protein sequence ID" value="GHC76913.1"/>
    <property type="molecule type" value="Genomic_DNA"/>
</dbReference>
<proteinExistence type="predicted"/>
<dbReference type="RefSeq" id="WP_189686446.1">
    <property type="nucleotide sequence ID" value="NZ_BMYK01000004.1"/>
</dbReference>
<organism evidence="1 2">
    <name type="scientific">Pseudorhodoferax aquiterrae</name>
    <dbReference type="NCBI Taxonomy" id="747304"/>
    <lineage>
        <taxon>Bacteria</taxon>
        <taxon>Pseudomonadati</taxon>
        <taxon>Pseudomonadota</taxon>
        <taxon>Betaproteobacteria</taxon>
        <taxon>Burkholderiales</taxon>
        <taxon>Comamonadaceae</taxon>
    </lineage>
</organism>
<keyword evidence="2" id="KW-1185">Reference proteome</keyword>